<dbReference type="EMBL" id="JAGIQL010000263">
    <property type="protein sequence ID" value="MBP0461980.1"/>
    <property type="molecule type" value="Genomic_DNA"/>
</dbReference>
<dbReference type="Proteomes" id="UP000670475">
    <property type="component" value="Unassembled WGS sequence"/>
</dbReference>
<protein>
    <submittedName>
        <fullName evidence="1">Uncharacterized protein</fullName>
    </submittedName>
</protein>
<name>A0A940RYW9_9ACTN</name>
<proteinExistence type="predicted"/>
<reference evidence="1" key="1">
    <citation type="submission" date="2021-03" db="EMBL/GenBank/DDBJ databases">
        <title>Whole genome sequence of Streptomyces bomunensis MMS17-BM035.</title>
        <authorList>
            <person name="Lee J.H."/>
        </authorList>
    </citation>
    <scope>NUCLEOTIDE SEQUENCE</scope>
    <source>
        <strain evidence="1">MMS17-BM035</strain>
    </source>
</reference>
<dbReference type="RefSeq" id="WP_209345730.1">
    <property type="nucleotide sequence ID" value="NZ_JAGIQL010000263.1"/>
</dbReference>
<keyword evidence="2" id="KW-1185">Reference proteome</keyword>
<organism evidence="1 2">
    <name type="scientific">Streptomyces montanisoli</name>
    <dbReference type="NCBI Taxonomy" id="2798581"/>
    <lineage>
        <taxon>Bacteria</taxon>
        <taxon>Bacillati</taxon>
        <taxon>Actinomycetota</taxon>
        <taxon>Actinomycetes</taxon>
        <taxon>Kitasatosporales</taxon>
        <taxon>Streptomycetaceae</taxon>
        <taxon>Streptomyces</taxon>
    </lineage>
</organism>
<accession>A0A940RYW9</accession>
<comment type="caution">
    <text evidence="1">The sequence shown here is derived from an EMBL/GenBank/DDBJ whole genome shotgun (WGS) entry which is preliminary data.</text>
</comment>
<gene>
    <name evidence="1" type="ORF">JFN87_31685</name>
</gene>
<evidence type="ECO:0000313" key="1">
    <source>
        <dbReference type="EMBL" id="MBP0461980.1"/>
    </source>
</evidence>
<dbReference type="AlphaFoldDB" id="A0A940RYW9"/>
<sequence>MRRVRHGRGFHHLTPDGSGRRQYLYHEEYRARRERAKHAHVREAALAPPRLRERVAEALALHGRVAFGHPGTRGAVERAVHELRG</sequence>
<evidence type="ECO:0000313" key="2">
    <source>
        <dbReference type="Proteomes" id="UP000670475"/>
    </source>
</evidence>